<organism evidence="1 2">
    <name type="scientific">Schistosoma margrebowiei</name>
    <dbReference type="NCBI Taxonomy" id="48269"/>
    <lineage>
        <taxon>Eukaryota</taxon>
        <taxon>Metazoa</taxon>
        <taxon>Spiralia</taxon>
        <taxon>Lophotrochozoa</taxon>
        <taxon>Platyhelminthes</taxon>
        <taxon>Trematoda</taxon>
        <taxon>Digenea</taxon>
        <taxon>Strigeidida</taxon>
        <taxon>Schistosomatoidea</taxon>
        <taxon>Schistosomatidae</taxon>
        <taxon>Schistosoma</taxon>
    </lineage>
</organism>
<dbReference type="Gene3D" id="3.60.10.10">
    <property type="entry name" value="Endonuclease/exonuclease/phosphatase"/>
    <property type="match status" value="1"/>
</dbReference>
<gene>
    <name evidence="1" type="ORF">SMRZ_LOCUS21176</name>
</gene>
<dbReference type="SUPFAM" id="SSF56219">
    <property type="entry name" value="DNase I-like"/>
    <property type="match status" value="1"/>
</dbReference>
<dbReference type="Proteomes" id="UP000277204">
    <property type="component" value="Unassembled WGS sequence"/>
</dbReference>
<dbReference type="EMBL" id="UZAI01018602">
    <property type="protein sequence ID" value="VDP38541.1"/>
    <property type="molecule type" value="Genomic_DNA"/>
</dbReference>
<reference evidence="1 2" key="1">
    <citation type="submission" date="2018-11" db="EMBL/GenBank/DDBJ databases">
        <authorList>
            <consortium name="Pathogen Informatics"/>
        </authorList>
    </citation>
    <scope>NUCLEOTIDE SEQUENCE [LARGE SCALE GENOMIC DNA]</scope>
    <source>
        <strain evidence="1 2">Zambia</strain>
    </source>
</reference>
<protein>
    <submittedName>
        <fullName evidence="1">Uncharacterized protein</fullName>
    </submittedName>
</protein>
<accession>A0A183MYQ1</accession>
<dbReference type="InterPro" id="IPR036691">
    <property type="entry name" value="Endo/exonu/phosph_ase_sf"/>
</dbReference>
<sequence>MALLTTRATIDLGTWNARTMWKSSKLLQKCTDTTWWCLGSVKHIVRKLDNKDYSGHEEENGPYTQGVLPMLSKQAQKALIGWESHGPGIIKASFETKKEGIAMNIIQCYVPNNDYNEHVKNQFYDELQSIVEKCPTKDLTILMGDLNTKVGMDITRYEDIMGRHGLGGRKENVRDLQTYVPSIK</sequence>
<evidence type="ECO:0000313" key="2">
    <source>
        <dbReference type="Proteomes" id="UP000277204"/>
    </source>
</evidence>
<name>A0A183MYQ1_9TREM</name>
<keyword evidence="2" id="KW-1185">Reference proteome</keyword>
<dbReference type="AlphaFoldDB" id="A0A183MYQ1"/>
<proteinExistence type="predicted"/>
<evidence type="ECO:0000313" key="1">
    <source>
        <dbReference type="EMBL" id="VDP38541.1"/>
    </source>
</evidence>